<evidence type="ECO:0000259" key="7">
    <source>
        <dbReference type="Pfam" id="PF00107"/>
    </source>
</evidence>
<evidence type="ECO:0000256" key="1">
    <source>
        <dbReference type="ARBA" id="ARBA00001947"/>
    </source>
</evidence>
<keyword evidence="3" id="KW-0479">Metal-binding</keyword>
<protein>
    <submittedName>
        <fullName evidence="9">L-idonate 5-dehydrogenase</fullName>
    </submittedName>
</protein>
<keyword evidence="4" id="KW-0862">Zinc</keyword>
<evidence type="ECO:0000259" key="8">
    <source>
        <dbReference type="Pfam" id="PF08240"/>
    </source>
</evidence>
<keyword evidence="5" id="KW-0560">Oxidoreductase</keyword>
<proteinExistence type="inferred from homology"/>
<feature type="domain" description="Alcohol dehydrogenase-like N-terminal" evidence="8">
    <location>
        <begin position="24"/>
        <end position="138"/>
    </location>
</feature>
<dbReference type="RefSeq" id="WP_342372200.1">
    <property type="nucleotide sequence ID" value="NZ_CP115965.1"/>
</dbReference>
<organism evidence="9 10">
    <name type="scientific">Propioniciclava soli</name>
    <dbReference type="NCBI Taxonomy" id="2775081"/>
    <lineage>
        <taxon>Bacteria</taxon>
        <taxon>Bacillati</taxon>
        <taxon>Actinomycetota</taxon>
        <taxon>Actinomycetes</taxon>
        <taxon>Propionibacteriales</taxon>
        <taxon>Propionibacteriaceae</taxon>
        <taxon>Propioniciclava</taxon>
    </lineage>
</organism>
<evidence type="ECO:0000313" key="10">
    <source>
        <dbReference type="Proteomes" id="UP001434337"/>
    </source>
</evidence>
<dbReference type="Pfam" id="PF00107">
    <property type="entry name" value="ADH_zinc_N"/>
    <property type="match status" value="1"/>
</dbReference>
<dbReference type="PANTHER" id="PTHR43161:SF9">
    <property type="entry name" value="SORBITOL DEHYDROGENASE"/>
    <property type="match status" value="1"/>
</dbReference>
<dbReference type="Gene3D" id="3.90.180.10">
    <property type="entry name" value="Medium-chain alcohol dehydrogenases, catalytic domain"/>
    <property type="match status" value="1"/>
</dbReference>
<evidence type="ECO:0000256" key="4">
    <source>
        <dbReference type="ARBA" id="ARBA00022833"/>
    </source>
</evidence>
<sequence length="338" mass="34786">MKVLKIHGKEDIRVEEAPMPEPAEGEVRVRMAYGGICGSDLHYYFHGASGVFVLREPLTPGHEMSATVDLDPSGDFAPGTPVTIAPATHGEPQPGLEDRPHLWPGGAYYGSASTTPHTQGGMAEYKTVPASMLRLLPDGLDLRTAALAEPLSVALHAAGVAGDLSGASVLVIGCGPIGLCVVAAALARGAASVDASDMLGGPLERAAGLGAAATYPAAAGGVPQTHYDVVFECSGVAPAISSAIGAARRAGVVVQVGNLPNEPIAVNLGPMVSKELEYRATFRFNDEMDEAVALLASRPELGQIVTHVIDADDAKRAFAVARDAQASGKVLVSLWGEE</sequence>
<dbReference type="InterPro" id="IPR013149">
    <property type="entry name" value="ADH-like_C"/>
</dbReference>
<dbReference type="SUPFAM" id="SSF50129">
    <property type="entry name" value="GroES-like"/>
    <property type="match status" value="1"/>
</dbReference>
<dbReference type="InterPro" id="IPR013154">
    <property type="entry name" value="ADH-like_N"/>
</dbReference>
<evidence type="ECO:0000256" key="5">
    <source>
        <dbReference type="ARBA" id="ARBA00023002"/>
    </source>
</evidence>
<comment type="similarity">
    <text evidence="2">Belongs to the zinc-containing alcohol dehydrogenase family.</text>
</comment>
<evidence type="ECO:0000256" key="6">
    <source>
        <dbReference type="SAM" id="MobiDB-lite"/>
    </source>
</evidence>
<keyword evidence="10" id="KW-1185">Reference proteome</keyword>
<evidence type="ECO:0000256" key="3">
    <source>
        <dbReference type="ARBA" id="ARBA00022723"/>
    </source>
</evidence>
<accession>A0ABZ3C6X8</accession>
<feature type="domain" description="Alcohol dehydrogenase-like C-terminal" evidence="7">
    <location>
        <begin position="176"/>
        <end position="296"/>
    </location>
</feature>
<dbReference type="InterPro" id="IPR011032">
    <property type="entry name" value="GroES-like_sf"/>
</dbReference>
<dbReference type="EMBL" id="CP115965">
    <property type="protein sequence ID" value="WZW98022.1"/>
    <property type="molecule type" value="Genomic_DNA"/>
</dbReference>
<dbReference type="CDD" id="cd08232">
    <property type="entry name" value="idonate-5-DH"/>
    <property type="match status" value="1"/>
</dbReference>
<dbReference type="Pfam" id="PF08240">
    <property type="entry name" value="ADH_N"/>
    <property type="match status" value="1"/>
</dbReference>
<comment type="cofactor">
    <cofactor evidence="1">
        <name>Zn(2+)</name>
        <dbReference type="ChEBI" id="CHEBI:29105"/>
    </cofactor>
</comment>
<name>A0ABZ3C6X8_9ACTN</name>
<dbReference type="Proteomes" id="UP001434337">
    <property type="component" value="Chromosome"/>
</dbReference>
<evidence type="ECO:0000256" key="2">
    <source>
        <dbReference type="ARBA" id="ARBA00008072"/>
    </source>
</evidence>
<gene>
    <name evidence="9" type="ORF">PCC79_14155</name>
</gene>
<reference evidence="9 10" key="1">
    <citation type="journal article" date="2023" name="Environ Microbiome">
        <title>A coral-associated actinobacterium mitigates coral bleaching under heat stress.</title>
        <authorList>
            <person name="Li J."/>
            <person name="Zou Y."/>
            <person name="Li Q."/>
            <person name="Zhang J."/>
            <person name="Bourne D.G."/>
            <person name="Lyu Y."/>
            <person name="Liu C."/>
            <person name="Zhang S."/>
        </authorList>
    </citation>
    <scope>NUCLEOTIDE SEQUENCE [LARGE SCALE GENOMIC DNA]</scope>
    <source>
        <strain evidence="9 10">SCSIO 13291</strain>
    </source>
</reference>
<dbReference type="PANTHER" id="PTHR43161">
    <property type="entry name" value="SORBITOL DEHYDROGENASE"/>
    <property type="match status" value="1"/>
</dbReference>
<dbReference type="InterPro" id="IPR036291">
    <property type="entry name" value="NAD(P)-bd_dom_sf"/>
</dbReference>
<dbReference type="SUPFAM" id="SSF51735">
    <property type="entry name" value="NAD(P)-binding Rossmann-fold domains"/>
    <property type="match status" value="1"/>
</dbReference>
<dbReference type="Gene3D" id="3.40.50.720">
    <property type="entry name" value="NAD(P)-binding Rossmann-like Domain"/>
    <property type="match status" value="1"/>
</dbReference>
<feature type="region of interest" description="Disordered" evidence="6">
    <location>
        <begin position="71"/>
        <end position="101"/>
    </location>
</feature>
<evidence type="ECO:0000313" key="9">
    <source>
        <dbReference type="EMBL" id="WZW98022.1"/>
    </source>
</evidence>